<keyword evidence="4" id="KW-1133">Transmembrane helix</keyword>
<dbReference type="PANTHER" id="PTHR30627">
    <property type="entry name" value="PEPTIDOGLYCAN D,D-TRANSPEPTIDASE"/>
    <property type="match status" value="1"/>
</dbReference>
<comment type="caution">
    <text evidence="7">The sequence shown here is derived from an EMBL/GenBank/DDBJ whole genome shotgun (WGS) entry which is preliminary data.</text>
</comment>
<keyword evidence="4" id="KW-0812">Transmembrane</keyword>
<dbReference type="InterPro" id="IPR005311">
    <property type="entry name" value="PBP_dimer"/>
</dbReference>
<evidence type="ECO:0000313" key="8">
    <source>
        <dbReference type="Proteomes" id="UP000731465"/>
    </source>
</evidence>
<evidence type="ECO:0000313" key="7">
    <source>
        <dbReference type="EMBL" id="MBW7570112.1"/>
    </source>
</evidence>
<comment type="subcellular location">
    <subcellularLocation>
        <location evidence="1">Membrane</location>
    </subcellularLocation>
</comment>
<dbReference type="Gene3D" id="3.30.450.330">
    <property type="match status" value="1"/>
</dbReference>
<organism evidence="7 8">
    <name type="scientific">Succinivibrio faecicola</name>
    <dbReference type="NCBI Taxonomy" id="2820300"/>
    <lineage>
        <taxon>Bacteria</taxon>
        <taxon>Pseudomonadati</taxon>
        <taxon>Pseudomonadota</taxon>
        <taxon>Gammaproteobacteria</taxon>
        <taxon>Aeromonadales</taxon>
        <taxon>Succinivibrionaceae</taxon>
        <taxon>Succinivibrio</taxon>
    </lineage>
</organism>
<dbReference type="InterPro" id="IPR001460">
    <property type="entry name" value="PCN-bd_Tpept"/>
</dbReference>
<keyword evidence="2" id="KW-0378">Hydrolase</keyword>
<feature type="transmembrane region" description="Helical" evidence="4">
    <location>
        <begin position="20"/>
        <end position="39"/>
    </location>
</feature>
<evidence type="ECO:0000259" key="6">
    <source>
        <dbReference type="Pfam" id="PF03717"/>
    </source>
</evidence>
<evidence type="ECO:0000256" key="3">
    <source>
        <dbReference type="ARBA" id="ARBA00023136"/>
    </source>
</evidence>
<proteinExistence type="predicted"/>
<keyword evidence="8" id="KW-1185">Reference proteome</keyword>
<dbReference type="InterPro" id="IPR036138">
    <property type="entry name" value="PBP_dimer_sf"/>
</dbReference>
<dbReference type="Pfam" id="PF03717">
    <property type="entry name" value="PBP_dimer"/>
    <property type="match status" value="1"/>
</dbReference>
<gene>
    <name evidence="7" type="ORF">J5V48_04305</name>
</gene>
<dbReference type="SUPFAM" id="SSF56601">
    <property type="entry name" value="beta-lactamase/transpeptidase-like"/>
    <property type="match status" value="1"/>
</dbReference>
<dbReference type="RefSeq" id="WP_219937331.1">
    <property type="nucleotide sequence ID" value="NZ_JAGFNY010000010.1"/>
</dbReference>
<evidence type="ECO:0000259" key="5">
    <source>
        <dbReference type="Pfam" id="PF00905"/>
    </source>
</evidence>
<dbReference type="PANTHER" id="PTHR30627:SF1">
    <property type="entry name" value="PEPTIDOGLYCAN D,D-TRANSPEPTIDASE FTSI"/>
    <property type="match status" value="1"/>
</dbReference>
<dbReference type="Pfam" id="PF00905">
    <property type="entry name" value="Transpeptidase"/>
    <property type="match status" value="1"/>
</dbReference>
<keyword evidence="2" id="KW-0121">Carboxypeptidase</keyword>
<feature type="domain" description="Penicillin-binding protein dimerisation" evidence="6">
    <location>
        <begin position="62"/>
        <end position="213"/>
    </location>
</feature>
<dbReference type="InterPro" id="IPR012338">
    <property type="entry name" value="Beta-lactam/transpept-like"/>
</dbReference>
<dbReference type="EMBL" id="JAGFNY010000010">
    <property type="protein sequence ID" value="MBW7570112.1"/>
    <property type="molecule type" value="Genomic_DNA"/>
</dbReference>
<reference evidence="7 8" key="1">
    <citation type="submission" date="2021-03" db="EMBL/GenBank/DDBJ databases">
        <title>Succinivibrio sp. nov. isolated from feces of cow.</title>
        <authorList>
            <person name="Choi J.-Y."/>
        </authorList>
    </citation>
    <scope>NUCLEOTIDE SEQUENCE [LARGE SCALE GENOMIC DNA]</scope>
    <source>
        <strain evidence="7 8">AGMB01872</strain>
    </source>
</reference>
<feature type="domain" description="Penicillin-binding protein transpeptidase" evidence="5">
    <location>
        <begin position="254"/>
        <end position="547"/>
    </location>
</feature>
<sequence length="567" mass="62166">MSLIETKSGKLQLGTFRKAIIWGVIASLFAYLIGHLFYMQVYAPDRLIQEGNNRVVRHYSYEPPRGYIVDRNGKILALSIPVKEVNADPKKLHESGVYQDKAAMNQLASLLDIDIKVLYKKTKNPKKRFVNLKHYLDFDKASSVKAICPEGLILVDTYKRYYPTGKVNAPLVGILNGEGAGIYGVEQSFNSYLSSHAQLDKANKDRYNHIVENLGTVQKGNQGGNLILSVDQRLQDLAYQKLEEAVTSNEADSGCAVLVDVKTGEVLAMVTSPSFDPNDRTHFDSNNAKNRTITDTFEPGSTLKPIVALAALESKATSWNEVFDTRPFIVDGKTVRDSHAMQSGTLKDIIQYSSNTGMARLSMRIGPHKVLKMVENFGFGHKSGTYLAGESSGKLNANRSFWSKIDEATLGFGYGISVTTAQLASAYATLASGGYRRPISVLKTIKPQEGAQIVNHRQIKYMMNALETVVSEGTGGKAAIERYRVAGKTGTAKIAKSGGYSNEYVSTFAGFAPISDPRFALVVVISAPKAGQFYGGVVSGPVFRDVMSHALQIYNIKPDRQIENSQQ</sequence>
<evidence type="ECO:0000256" key="4">
    <source>
        <dbReference type="SAM" id="Phobius"/>
    </source>
</evidence>
<dbReference type="Proteomes" id="UP000731465">
    <property type="component" value="Unassembled WGS sequence"/>
</dbReference>
<evidence type="ECO:0000256" key="1">
    <source>
        <dbReference type="ARBA" id="ARBA00004370"/>
    </source>
</evidence>
<dbReference type="SUPFAM" id="SSF56519">
    <property type="entry name" value="Penicillin binding protein dimerisation domain"/>
    <property type="match status" value="1"/>
</dbReference>
<evidence type="ECO:0000256" key="2">
    <source>
        <dbReference type="ARBA" id="ARBA00022645"/>
    </source>
</evidence>
<keyword evidence="3 4" id="KW-0472">Membrane</keyword>
<accession>A0ABS7DFN9</accession>
<dbReference type="Gene3D" id="1.10.150.770">
    <property type="match status" value="1"/>
</dbReference>
<protein>
    <submittedName>
        <fullName evidence="7">Peptidoglycan glycosyltransferase FtsI</fullName>
    </submittedName>
</protein>
<keyword evidence="2" id="KW-0645">Protease</keyword>
<dbReference type="Gene3D" id="3.90.1310.10">
    <property type="entry name" value="Penicillin-binding protein 2a (Domain 2)"/>
    <property type="match status" value="1"/>
</dbReference>
<dbReference type="Gene3D" id="3.40.710.10">
    <property type="entry name" value="DD-peptidase/beta-lactamase superfamily"/>
    <property type="match status" value="1"/>
</dbReference>
<name>A0ABS7DFN9_9GAMM</name>
<dbReference type="InterPro" id="IPR050515">
    <property type="entry name" value="Beta-lactam/transpept"/>
</dbReference>